<dbReference type="RefSeq" id="WP_062156037.1">
    <property type="nucleotide sequence ID" value="NZ_KQ947994.1"/>
</dbReference>
<feature type="transmembrane region" description="Helical" evidence="8">
    <location>
        <begin position="503"/>
        <end position="526"/>
    </location>
</feature>
<comment type="caution">
    <text evidence="10">The sequence shown here is derived from an EMBL/GenBank/DDBJ whole genome shotgun (WGS) entry which is preliminary data.</text>
</comment>
<evidence type="ECO:0000256" key="8">
    <source>
        <dbReference type="SAM" id="Phobius"/>
    </source>
</evidence>
<feature type="region of interest" description="Disordered" evidence="7">
    <location>
        <begin position="1"/>
        <end position="25"/>
    </location>
</feature>
<evidence type="ECO:0000313" key="10">
    <source>
        <dbReference type="EMBL" id="KUM69044.1"/>
    </source>
</evidence>
<dbReference type="EMBL" id="LMWJ01000028">
    <property type="protein sequence ID" value="KUM69044.1"/>
    <property type="molecule type" value="Genomic_DNA"/>
</dbReference>
<evidence type="ECO:0000313" key="11">
    <source>
        <dbReference type="Proteomes" id="UP000054024"/>
    </source>
</evidence>
<evidence type="ECO:0000256" key="3">
    <source>
        <dbReference type="ARBA" id="ARBA00022692"/>
    </source>
</evidence>
<comment type="similarity">
    <text evidence="6">Belongs to the ABC-4 integral membrane protein family.</text>
</comment>
<dbReference type="OrthoDB" id="3223244at2"/>
<gene>
    <name evidence="10" type="ORF">AQI70_32565</name>
</gene>
<dbReference type="InterPro" id="IPR050250">
    <property type="entry name" value="Macrolide_Exporter_MacB"/>
</dbReference>
<keyword evidence="5 8" id="KW-0472">Membrane</keyword>
<evidence type="ECO:0000256" key="4">
    <source>
        <dbReference type="ARBA" id="ARBA00022989"/>
    </source>
</evidence>
<dbReference type="PANTHER" id="PTHR30572">
    <property type="entry name" value="MEMBRANE COMPONENT OF TRANSPORTER-RELATED"/>
    <property type="match status" value="1"/>
</dbReference>
<dbReference type="STRING" id="146536.AQI70_32565"/>
<dbReference type="GO" id="GO:0022857">
    <property type="term" value="F:transmembrane transporter activity"/>
    <property type="evidence" value="ECO:0007669"/>
    <property type="project" value="TreeGrafter"/>
</dbReference>
<dbReference type="Proteomes" id="UP000054024">
    <property type="component" value="Unassembled WGS sequence"/>
</dbReference>
<feature type="transmembrane region" description="Helical" evidence="8">
    <location>
        <begin position="429"/>
        <end position="451"/>
    </location>
</feature>
<keyword evidence="4 8" id="KW-1133">Transmembrane helix</keyword>
<dbReference type="InterPro" id="IPR003838">
    <property type="entry name" value="ABC3_permease_C"/>
</dbReference>
<dbReference type="GO" id="GO:0005886">
    <property type="term" value="C:plasma membrane"/>
    <property type="evidence" value="ECO:0007669"/>
    <property type="project" value="UniProtKB-SubCell"/>
</dbReference>
<feature type="transmembrane region" description="Helical" evidence="8">
    <location>
        <begin position="479"/>
        <end position="497"/>
    </location>
</feature>
<feature type="transmembrane region" description="Helical" evidence="8">
    <location>
        <begin position="845"/>
        <end position="869"/>
    </location>
</feature>
<feature type="transmembrane region" description="Helical" evidence="8">
    <location>
        <begin position="45"/>
        <end position="72"/>
    </location>
</feature>
<name>A0A117NX78_9ACTN</name>
<evidence type="ECO:0000256" key="7">
    <source>
        <dbReference type="SAM" id="MobiDB-lite"/>
    </source>
</evidence>
<proteinExistence type="inferred from homology"/>
<keyword evidence="3 8" id="KW-0812">Transmembrane</keyword>
<feature type="domain" description="ABC3 transporter permease C-terminal" evidence="9">
    <location>
        <begin position="338"/>
        <end position="444"/>
    </location>
</feature>
<feature type="transmembrane region" description="Helical" evidence="8">
    <location>
        <begin position="881"/>
        <end position="900"/>
    </location>
</feature>
<dbReference type="PANTHER" id="PTHR30572:SF4">
    <property type="entry name" value="ABC TRANSPORTER PERMEASE YTRF"/>
    <property type="match status" value="1"/>
</dbReference>
<keyword evidence="2" id="KW-1003">Cell membrane</keyword>
<sequence length="917" mass="94430">MTVAVDTRQPAGRTPARERHGESVGRVQRTAHFLARRSMRLHRKAWAAVFAALVLTALLLGSFALATLSAFVGHAHVERYAATTAVVAADQSTRYRAKPWGDPPTTVTQSLTERVRVPADVVDRLAKVPGVRAAIPDSSFPVALAGPDGRGVPGPDSDSGTAPVYGHGWPTAALAPFTLRAGKAPSAARQVAIDGDLAARAGVGTGDRIRLQTLGAPAEYVVSGIVAPDGEADDTGLAHQGAVFFTEDQAVRLSGHPGTVDAIGVLAADGVSVHQLYPELRKALDGAEPARDAVADSRDRQDSSRLRVLTGNGRGQAEFLEAAPSRASLLNLLAMLCATVIMIAVLVVAGTVSQAVHQRARELALLRAVGATPWQLRVTVGREVTGVATTAAVLGAVGSLPVFLMLLWMLRDRGAVPVGLDLPVLPWMFATPVLTAVLTLVVARVSAALACGRIAKIRPAQALGEAASEPGQPGRGRTVTGLVVLFAGLSSAGTAALQSGELAAMAAGSAALALVIACALLGPWIARGAMRLLAPLTRRLGGAGGYLAAASTTANSRRLGAAITPVVLVVAFVGVQLAAGATMDHEGSAQARQAMRADLVVTTEEAGLPAEAARDVAAVPGVEAATGALHSTVVLARREAGDPVLERLPVVGVTPGALPATLDPDVTSGSLRDLREGTVAVGAARADSLDVKVGSKVRLRYGDGVVASLRVVAVYERNLALGDFLFARDALAPHVSAPLDTRVLARVAPDADRDAVQRAVREALSGAALDVQVAANPSPEHLRSEDRGVSQVLTTVAVGVVGGFTVIAVLSTLVLILIGRRQELVLLRLVGAGRRQVRRMLRVEAAIVIVTGLVVGALAALIPLTAFSLSVTGSLPYLPPVQAGAIVLVVVVTVAAGILLPARPALRRRRPAALQRP</sequence>
<feature type="transmembrane region" description="Helical" evidence="8">
    <location>
        <begin position="329"/>
        <end position="352"/>
    </location>
</feature>
<evidence type="ECO:0000256" key="1">
    <source>
        <dbReference type="ARBA" id="ARBA00004651"/>
    </source>
</evidence>
<feature type="transmembrane region" description="Helical" evidence="8">
    <location>
        <begin position="792"/>
        <end position="818"/>
    </location>
</feature>
<comment type="subcellular location">
    <subcellularLocation>
        <location evidence="1">Cell membrane</location>
        <topology evidence="1">Multi-pass membrane protein</topology>
    </subcellularLocation>
</comment>
<evidence type="ECO:0000259" key="9">
    <source>
        <dbReference type="Pfam" id="PF02687"/>
    </source>
</evidence>
<evidence type="ECO:0000256" key="6">
    <source>
        <dbReference type="ARBA" id="ARBA00038076"/>
    </source>
</evidence>
<feature type="domain" description="ABC3 transporter permease C-terminal" evidence="9">
    <location>
        <begin position="798"/>
        <end position="907"/>
    </location>
</feature>
<accession>A0A117NX78</accession>
<feature type="transmembrane region" description="Helical" evidence="8">
    <location>
        <begin position="384"/>
        <end position="409"/>
    </location>
</feature>
<protein>
    <submittedName>
        <fullName evidence="10">ABC transporter permease</fullName>
    </submittedName>
</protein>
<dbReference type="Pfam" id="PF02687">
    <property type="entry name" value="FtsX"/>
    <property type="match status" value="2"/>
</dbReference>
<organism evidence="10 11">
    <name type="scientific">Streptomyces curacoi</name>
    <dbReference type="NCBI Taxonomy" id="146536"/>
    <lineage>
        <taxon>Bacteria</taxon>
        <taxon>Bacillati</taxon>
        <taxon>Actinomycetota</taxon>
        <taxon>Actinomycetes</taxon>
        <taxon>Kitasatosporales</taxon>
        <taxon>Streptomycetaceae</taxon>
        <taxon>Streptomyces</taxon>
    </lineage>
</organism>
<evidence type="ECO:0000256" key="5">
    <source>
        <dbReference type="ARBA" id="ARBA00023136"/>
    </source>
</evidence>
<feature type="transmembrane region" description="Helical" evidence="8">
    <location>
        <begin position="559"/>
        <end position="579"/>
    </location>
</feature>
<reference evidence="10 11" key="1">
    <citation type="submission" date="2015-10" db="EMBL/GenBank/DDBJ databases">
        <title>Draft genome sequence of Streptomyces curacoi DSM 40107, type strain for the species Streptomyces curacoi.</title>
        <authorList>
            <person name="Ruckert C."/>
            <person name="Winkler A."/>
            <person name="Kalinowski J."/>
            <person name="Kampfer P."/>
            <person name="Glaeser S."/>
        </authorList>
    </citation>
    <scope>NUCLEOTIDE SEQUENCE [LARGE SCALE GENOMIC DNA]</scope>
    <source>
        <strain evidence="10 11">DSM 40107</strain>
    </source>
</reference>
<dbReference type="AlphaFoldDB" id="A0A117NX78"/>
<keyword evidence="11" id="KW-1185">Reference proteome</keyword>
<evidence type="ECO:0000256" key="2">
    <source>
        <dbReference type="ARBA" id="ARBA00022475"/>
    </source>
</evidence>